<evidence type="ECO:0008006" key="4">
    <source>
        <dbReference type="Google" id="ProtNLM"/>
    </source>
</evidence>
<sequence length="516" mass="54176">MSAGTPFTGTVSTGTLSTGTSSARPHPMSRAVVLGGGLAGVLAAAVLAGHADEVVLVEGDRYPSGPRPRRGLPQSHHSHVLVAGGARALDALLPGTVDALLANGAHLRGLPGDALIFSADGWFRRLRTDAHLISCTRGLLDQVVRRRALGGGDVEVWEDTRALGLTGDEARITGVSVSRRGAPPETVRADLVVDATGRRSHAPRWLAGVGAGDIEEVSVATGLAYATRLYQAPGDLAAAIPAIMLHPGTAKGQPARGATLFPVEDGRWIVTLTGTRGGEPPTDEQGFTAFARSLRHPIVADLMAEATPLGAVWPYRDTVNRRRFFERARLPAGFAVVGDAAVAVNPIHSHGMSVAALGALRLRDELARHGIGPSLFAGLQAALAAEAERSWRMAIEQDGQRVTARATARIGERAGEQVTEGVAERAGGDDAPRREPNAFEREIRTRLAQAKLSSPRLAAAFFGVQTLICDDTATDRSEIARVLTGRPEPLLTGEEAIGQHPALAAWLRLRFAAATG</sequence>
<dbReference type="AlphaFoldDB" id="A0A8H9H1A2"/>
<keyword evidence="3" id="KW-1185">Reference proteome</keyword>
<gene>
    <name evidence="2" type="ORF">GCM10011574_25430</name>
</gene>
<feature type="region of interest" description="Disordered" evidence="1">
    <location>
        <begin position="1"/>
        <end position="26"/>
    </location>
</feature>
<feature type="compositionally biased region" description="Basic and acidic residues" evidence="1">
    <location>
        <begin position="422"/>
        <end position="434"/>
    </location>
</feature>
<evidence type="ECO:0000313" key="2">
    <source>
        <dbReference type="EMBL" id="GGO09695.1"/>
    </source>
</evidence>
<reference evidence="2" key="1">
    <citation type="journal article" date="2014" name="Int. J. Syst. Evol. Microbiol.">
        <title>Complete genome sequence of Corynebacterium casei LMG S-19264T (=DSM 44701T), isolated from a smear-ripened cheese.</title>
        <authorList>
            <consortium name="US DOE Joint Genome Institute (JGI-PGF)"/>
            <person name="Walter F."/>
            <person name="Albersmeier A."/>
            <person name="Kalinowski J."/>
            <person name="Ruckert C."/>
        </authorList>
    </citation>
    <scope>NUCLEOTIDE SEQUENCE</scope>
    <source>
        <strain evidence="2">CGMCC 4.7138</strain>
    </source>
</reference>
<dbReference type="InterPro" id="IPR036188">
    <property type="entry name" value="FAD/NAD-bd_sf"/>
</dbReference>
<proteinExistence type="predicted"/>
<evidence type="ECO:0000313" key="3">
    <source>
        <dbReference type="Proteomes" id="UP000653480"/>
    </source>
</evidence>
<dbReference type="EMBL" id="BMMN01000003">
    <property type="protein sequence ID" value="GGO09695.1"/>
    <property type="molecule type" value="Genomic_DNA"/>
</dbReference>
<dbReference type="Pfam" id="PF12831">
    <property type="entry name" value="FAD_oxidored"/>
    <property type="match status" value="1"/>
</dbReference>
<feature type="compositionally biased region" description="Low complexity" evidence="1">
    <location>
        <begin position="8"/>
        <end position="22"/>
    </location>
</feature>
<organism evidence="2 3">
    <name type="scientific">Microbispora bryophytorum</name>
    <dbReference type="NCBI Taxonomy" id="1460882"/>
    <lineage>
        <taxon>Bacteria</taxon>
        <taxon>Bacillati</taxon>
        <taxon>Actinomycetota</taxon>
        <taxon>Actinomycetes</taxon>
        <taxon>Streptosporangiales</taxon>
        <taxon>Streptosporangiaceae</taxon>
        <taxon>Microbispora</taxon>
    </lineage>
</organism>
<name>A0A8H9H1A2_9ACTN</name>
<accession>A0A8H9H1A2</accession>
<protein>
    <recommendedName>
        <fullName evidence="4">FAD-dependent oxidoreductase</fullName>
    </recommendedName>
</protein>
<comment type="caution">
    <text evidence="2">The sequence shown here is derived from an EMBL/GenBank/DDBJ whole genome shotgun (WGS) entry which is preliminary data.</text>
</comment>
<feature type="region of interest" description="Disordered" evidence="1">
    <location>
        <begin position="413"/>
        <end position="434"/>
    </location>
</feature>
<dbReference type="Proteomes" id="UP000653480">
    <property type="component" value="Unassembled WGS sequence"/>
</dbReference>
<reference evidence="2" key="2">
    <citation type="submission" date="2020-09" db="EMBL/GenBank/DDBJ databases">
        <authorList>
            <person name="Sun Q."/>
            <person name="Zhou Y."/>
        </authorList>
    </citation>
    <scope>NUCLEOTIDE SEQUENCE</scope>
    <source>
        <strain evidence="2">CGMCC 4.7138</strain>
    </source>
</reference>
<dbReference type="SUPFAM" id="SSF51905">
    <property type="entry name" value="FAD/NAD(P)-binding domain"/>
    <property type="match status" value="1"/>
</dbReference>
<evidence type="ECO:0000256" key="1">
    <source>
        <dbReference type="SAM" id="MobiDB-lite"/>
    </source>
</evidence>
<dbReference type="PANTHER" id="PTHR43422:SF3">
    <property type="entry name" value="THIAMINE THIAZOLE SYNTHASE"/>
    <property type="match status" value="1"/>
</dbReference>
<dbReference type="PANTHER" id="PTHR43422">
    <property type="entry name" value="THIAMINE THIAZOLE SYNTHASE"/>
    <property type="match status" value="1"/>
</dbReference>
<dbReference type="Gene3D" id="3.50.50.60">
    <property type="entry name" value="FAD/NAD(P)-binding domain"/>
    <property type="match status" value="1"/>
</dbReference>